<feature type="transmembrane region" description="Helical" evidence="6">
    <location>
        <begin position="443"/>
        <end position="462"/>
    </location>
</feature>
<comment type="subcellular location">
    <subcellularLocation>
        <location evidence="1">Membrane</location>
        <topology evidence="1">Multi-pass membrane protein</topology>
    </subcellularLocation>
</comment>
<evidence type="ECO:0000256" key="2">
    <source>
        <dbReference type="ARBA" id="ARBA00022448"/>
    </source>
</evidence>
<dbReference type="Pfam" id="PF07690">
    <property type="entry name" value="MFS_1"/>
    <property type="match status" value="1"/>
</dbReference>
<dbReference type="Gene3D" id="1.20.1250.20">
    <property type="entry name" value="MFS general substrate transporter like domains"/>
    <property type="match status" value="2"/>
</dbReference>
<evidence type="ECO:0000313" key="10">
    <source>
        <dbReference type="Proteomes" id="UP000269276"/>
    </source>
</evidence>
<feature type="transmembrane region" description="Helical" evidence="6">
    <location>
        <begin position="411"/>
        <end position="431"/>
    </location>
</feature>
<dbReference type="PANTHER" id="PTHR43791:SF12">
    <property type="entry name" value="MAJOR FACILITATOR SUPERFAMILY (MFS) PROFILE DOMAIN-CONTAINING PROTEIN"/>
    <property type="match status" value="1"/>
</dbReference>
<dbReference type="InterPro" id="IPR020846">
    <property type="entry name" value="MFS_dom"/>
</dbReference>
<keyword evidence="7" id="KW-0732">Signal</keyword>
<dbReference type="PANTHER" id="PTHR43791">
    <property type="entry name" value="PERMEASE-RELATED"/>
    <property type="match status" value="1"/>
</dbReference>
<feature type="transmembrane region" description="Helical" evidence="6">
    <location>
        <begin position="352"/>
        <end position="374"/>
    </location>
</feature>
<proteinExistence type="predicted"/>
<dbReference type="Proteomes" id="UP000269276">
    <property type="component" value="Unassembled WGS sequence"/>
</dbReference>
<dbReference type="OrthoDB" id="2250022at2759"/>
<feature type="domain" description="Major facilitator superfamily (MFS) profile" evidence="8">
    <location>
        <begin position="90"/>
        <end position="517"/>
    </location>
</feature>
<feature type="transmembrane region" description="Helical" evidence="6">
    <location>
        <begin position="155"/>
        <end position="174"/>
    </location>
</feature>
<keyword evidence="5 6" id="KW-0472">Membrane</keyword>
<evidence type="ECO:0000256" key="5">
    <source>
        <dbReference type="ARBA" id="ARBA00023136"/>
    </source>
</evidence>
<sequence length="517" mass="57781">MLLPLRLEALLLKLVCSNPLRKDPFIMAGDKQSTEHVELASPADKSSVLQREYTVDEDGKKPLEAFDYSGAHEKTDPKEIALVKKLDWYIMPMLWIMYWLNYLDRNAIALARLDDLEEDLNLTSTQYQTCVSILFVGYILGQVPSNMLLTRLRPSWYMAGFMALWAIVSALTALSQNFTGLLLTRFFLGVTEAPYYPGALYILSIFYNRKEIATRISILYTGNILATAFAGLIAAGIFNGLGGVAGITGWRWFFILLGAITFAIAILAAFILPDDPLHTRWLTPEERELANSRILKDTVQASGKESTFRGLLDAASDPKLWLFAFMQHMHLAANGFKNFFPTAVETLGFNQTITLVLTCPPYLIAGFLSIYWSWQSGKFNERTWHITIAKAVAIFGFVLACATLNTGARYFAMVVFAIGTYAVNSIILGWVSATCGQTKERKACSLAIVNTIANASFIWTPYLWPDSNAPRYDIAMGSSAGFSFACAAGAWCMKLWLIRLNRKIRQTDDENILAYAY</sequence>
<feature type="transmembrane region" description="Helical" evidence="6">
    <location>
        <begin position="250"/>
        <end position="272"/>
    </location>
</feature>
<dbReference type="GO" id="GO:0022857">
    <property type="term" value="F:transmembrane transporter activity"/>
    <property type="evidence" value="ECO:0007669"/>
    <property type="project" value="InterPro"/>
</dbReference>
<evidence type="ECO:0000313" key="9">
    <source>
        <dbReference type="EMBL" id="RMY71320.1"/>
    </source>
</evidence>
<organism evidence="9 10">
    <name type="scientific">Hortaea werneckii</name>
    <name type="common">Black yeast</name>
    <name type="synonym">Cladosporium werneckii</name>
    <dbReference type="NCBI Taxonomy" id="91943"/>
    <lineage>
        <taxon>Eukaryota</taxon>
        <taxon>Fungi</taxon>
        <taxon>Dikarya</taxon>
        <taxon>Ascomycota</taxon>
        <taxon>Pezizomycotina</taxon>
        <taxon>Dothideomycetes</taxon>
        <taxon>Dothideomycetidae</taxon>
        <taxon>Mycosphaerellales</taxon>
        <taxon>Teratosphaeriaceae</taxon>
        <taxon>Hortaea</taxon>
    </lineage>
</organism>
<dbReference type="VEuPathDB" id="FungiDB:BTJ68_05801"/>
<evidence type="ECO:0000256" key="3">
    <source>
        <dbReference type="ARBA" id="ARBA00022692"/>
    </source>
</evidence>
<evidence type="ECO:0000256" key="4">
    <source>
        <dbReference type="ARBA" id="ARBA00022989"/>
    </source>
</evidence>
<dbReference type="GO" id="GO:0016020">
    <property type="term" value="C:membrane"/>
    <property type="evidence" value="ECO:0007669"/>
    <property type="project" value="UniProtKB-SubCell"/>
</dbReference>
<keyword evidence="2" id="KW-0813">Transport</keyword>
<dbReference type="SUPFAM" id="SSF103473">
    <property type="entry name" value="MFS general substrate transporter"/>
    <property type="match status" value="1"/>
</dbReference>
<evidence type="ECO:0000256" key="1">
    <source>
        <dbReference type="ARBA" id="ARBA00004141"/>
    </source>
</evidence>
<accession>A0A3M7E4L8</accession>
<dbReference type="FunFam" id="1.20.1250.20:FF:000013">
    <property type="entry name" value="MFS general substrate transporter"/>
    <property type="match status" value="1"/>
</dbReference>
<dbReference type="EMBL" id="QWIP01000148">
    <property type="protein sequence ID" value="RMY71320.1"/>
    <property type="molecule type" value="Genomic_DNA"/>
</dbReference>
<dbReference type="PROSITE" id="PS50850">
    <property type="entry name" value="MFS"/>
    <property type="match status" value="1"/>
</dbReference>
<feature type="transmembrane region" description="Helical" evidence="6">
    <location>
        <begin position="474"/>
        <end position="497"/>
    </location>
</feature>
<evidence type="ECO:0000259" key="8">
    <source>
        <dbReference type="PROSITE" id="PS50850"/>
    </source>
</evidence>
<feature type="signal peptide" evidence="7">
    <location>
        <begin position="1"/>
        <end position="17"/>
    </location>
</feature>
<gene>
    <name evidence="9" type="ORF">D0863_05231</name>
</gene>
<protein>
    <recommendedName>
        <fullName evidence="8">Major facilitator superfamily (MFS) profile domain-containing protein</fullName>
    </recommendedName>
</protein>
<evidence type="ECO:0000256" key="7">
    <source>
        <dbReference type="SAM" id="SignalP"/>
    </source>
</evidence>
<dbReference type="VEuPathDB" id="FungiDB:BTJ68_10759"/>
<name>A0A3M7E4L8_HORWE</name>
<feature type="transmembrane region" description="Helical" evidence="6">
    <location>
        <begin position="186"/>
        <end position="206"/>
    </location>
</feature>
<feature type="chain" id="PRO_5018242159" description="Major facilitator superfamily (MFS) profile domain-containing protein" evidence="7">
    <location>
        <begin position="18"/>
        <end position="517"/>
    </location>
</feature>
<feature type="transmembrane region" description="Helical" evidence="6">
    <location>
        <begin position="386"/>
        <end position="405"/>
    </location>
</feature>
<keyword evidence="4 6" id="KW-1133">Transmembrane helix</keyword>
<feature type="transmembrane region" description="Helical" evidence="6">
    <location>
        <begin position="218"/>
        <end position="238"/>
    </location>
</feature>
<dbReference type="InterPro" id="IPR011701">
    <property type="entry name" value="MFS"/>
</dbReference>
<evidence type="ECO:0000256" key="6">
    <source>
        <dbReference type="SAM" id="Phobius"/>
    </source>
</evidence>
<keyword evidence="3 6" id="KW-0812">Transmembrane</keyword>
<dbReference type="InterPro" id="IPR036259">
    <property type="entry name" value="MFS_trans_sf"/>
</dbReference>
<reference evidence="9 10" key="1">
    <citation type="journal article" date="2018" name="BMC Genomics">
        <title>Genomic evidence for intraspecific hybridization in a clonal and extremely halotolerant yeast.</title>
        <authorList>
            <person name="Gostincar C."/>
            <person name="Stajich J.E."/>
            <person name="Zupancic J."/>
            <person name="Zalar P."/>
            <person name="Gunde-Cimerman N."/>
        </authorList>
    </citation>
    <scope>NUCLEOTIDE SEQUENCE [LARGE SCALE GENOMIC DNA]</scope>
    <source>
        <strain evidence="9 10">EXF-2682</strain>
    </source>
</reference>
<dbReference type="AlphaFoldDB" id="A0A3M7E4L8"/>
<dbReference type="FunFam" id="1.20.1250.20:FF:000057">
    <property type="entry name" value="MFS general substrate transporter"/>
    <property type="match status" value="1"/>
</dbReference>
<comment type="caution">
    <text evidence="9">The sequence shown here is derived from an EMBL/GenBank/DDBJ whole genome shotgun (WGS) entry which is preliminary data.</text>
</comment>